<dbReference type="Gene3D" id="1.10.600.10">
    <property type="entry name" value="Farnesyl Diphosphate Synthase"/>
    <property type="match status" value="1"/>
</dbReference>
<name>A0A1S9S2B8_PENBI</name>
<sequence length="158" mass="17812">MNRATYNAADYEEPNDNPNYFTKFLDVASRNPILVAQMFLDKLQAHKQVEDGRNADRPEESYENGLPNLFNLSYGIDAIGAKKMVRCEIMAREELFCKLKADYVVPGGMTGRILKWFDVLNLVTAGNFAWSLTTARYHAEAEDAYPGLRAGNQKKLPG</sequence>
<accession>A0A1S9S2B8</accession>
<reference evidence="2" key="1">
    <citation type="submission" date="2015-09" db="EMBL/GenBank/DDBJ databases">
        <authorList>
            <person name="Fill T.P."/>
            <person name="Baretta J.F."/>
            <person name="de Almeida L.G."/>
            <person name="Rocha M."/>
            <person name="de Souza D.H."/>
            <person name="Malavazi I."/>
            <person name="Cerdeira L.T."/>
            <person name="Hong H."/>
            <person name="Samborskyy M."/>
            <person name="de Vasconcelos A.T."/>
            <person name="Leadlay P."/>
            <person name="Rodrigues-Filho E."/>
        </authorList>
    </citation>
    <scope>NUCLEOTIDE SEQUENCE [LARGE SCALE GENOMIC DNA]</scope>
    <source>
        <strain evidence="2">LaBioMMi 136</strain>
    </source>
</reference>
<comment type="caution">
    <text evidence="1">The sequence shown here is derived from an EMBL/GenBank/DDBJ whole genome shotgun (WGS) entry which is preliminary data.</text>
</comment>
<dbReference type="AlphaFoldDB" id="A0A1S9S2B8"/>
<organism evidence="1 2">
    <name type="scientific">Penicillium brasilianum</name>
    <dbReference type="NCBI Taxonomy" id="104259"/>
    <lineage>
        <taxon>Eukaryota</taxon>
        <taxon>Fungi</taxon>
        <taxon>Dikarya</taxon>
        <taxon>Ascomycota</taxon>
        <taxon>Pezizomycotina</taxon>
        <taxon>Eurotiomycetes</taxon>
        <taxon>Eurotiomycetidae</taxon>
        <taxon>Eurotiales</taxon>
        <taxon>Aspergillaceae</taxon>
        <taxon>Penicillium</taxon>
    </lineage>
</organism>
<dbReference type="InterPro" id="IPR008949">
    <property type="entry name" value="Isoprenoid_synthase_dom_sf"/>
</dbReference>
<dbReference type="SUPFAM" id="SSF48576">
    <property type="entry name" value="Terpenoid synthases"/>
    <property type="match status" value="1"/>
</dbReference>
<dbReference type="Proteomes" id="UP000190744">
    <property type="component" value="Unassembled WGS sequence"/>
</dbReference>
<evidence type="ECO:0000313" key="2">
    <source>
        <dbReference type="Proteomes" id="UP000190744"/>
    </source>
</evidence>
<protein>
    <submittedName>
        <fullName evidence="1">Uncharacterized protein</fullName>
    </submittedName>
</protein>
<proteinExistence type="predicted"/>
<gene>
    <name evidence="1" type="ORF">PEBR_09066</name>
</gene>
<dbReference type="EMBL" id="LJBN01000001">
    <property type="protein sequence ID" value="OOQ91680.1"/>
    <property type="molecule type" value="Genomic_DNA"/>
</dbReference>
<evidence type="ECO:0000313" key="1">
    <source>
        <dbReference type="EMBL" id="OOQ91680.1"/>
    </source>
</evidence>